<dbReference type="EMBL" id="JACHIA010000011">
    <property type="protein sequence ID" value="MBB6071854.1"/>
    <property type="molecule type" value="Genomic_DNA"/>
</dbReference>
<dbReference type="AlphaFoldDB" id="A0A841H1K7"/>
<reference evidence="1 2" key="1">
    <citation type="submission" date="2020-08" db="EMBL/GenBank/DDBJ databases">
        <title>Genomic Encyclopedia of Type Strains, Phase IV (KMG-IV): sequencing the most valuable type-strain genomes for metagenomic binning, comparative biology and taxonomic classification.</title>
        <authorList>
            <person name="Goeker M."/>
        </authorList>
    </citation>
    <scope>NUCLEOTIDE SEQUENCE [LARGE SCALE GENOMIC DNA]</scope>
    <source>
        <strain evidence="1 2">DSM 29007</strain>
    </source>
</reference>
<comment type="caution">
    <text evidence="1">The sequence shown here is derived from an EMBL/GenBank/DDBJ whole genome shotgun (WGS) entry which is preliminary data.</text>
</comment>
<protein>
    <submittedName>
        <fullName evidence="1">Uncharacterized protein</fullName>
    </submittedName>
</protein>
<gene>
    <name evidence="1" type="ORF">HNQ61_003514</name>
</gene>
<sequence>MGVLNMIVPGRQSVRTAAAMGAANFALRRWGGPRGAKVSRVLSNATWALPLGMMAFKYVRDRRKA</sequence>
<accession>A0A841H1K7</accession>
<evidence type="ECO:0000313" key="2">
    <source>
        <dbReference type="Proteomes" id="UP000582837"/>
    </source>
</evidence>
<organism evidence="1 2">
    <name type="scientific">Longimicrobium terrae</name>
    <dbReference type="NCBI Taxonomy" id="1639882"/>
    <lineage>
        <taxon>Bacteria</taxon>
        <taxon>Pseudomonadati</taxon>
        <taxon>Gemmatimonadota</taxon>
        <taxon>Longimicrobiia</taxon>
        <taxon>Longimicrobiales</taxon>
        <taxon>Longimicrobiaceae</taxon>
        <taxon>Longimicrobium</taxon>
    </lineage>
</organism>
<name>A0A841H1K7_9BACT</name>
<evidence type="ECO:0000313" key="1">
    <source>
        <dbReference type="EMBL" id="MBB6071854.1"/>
    </source>
</evidence>
<proteinExistence type="predicted"/>
<dbReference type="RefSeq" id="WP_170035306.1">
    <property type="nucleotide sequence ID" value="NZ_JABDTL010000001.1"/>
</dbReference>
<dbReference type="Proteomes" id="UP000582837">
    <property type="component" value="Unassembled WGS sequence"/>
</dbReference>
<keyword evidence="2" id="KW-1185">Reference proteome</keyword>